<reference evidence="2" key="1">
    <citation type="submission" date="2015-07" db="EMBL/GenBank/DDBJ databases">
        <title>Genome sequencing of Sunxiuqinia dokdonensis strain SK.</title>
        <authorList>
            <person name="Ahn S."/>
            <person name="Kim B.-C."/>
        </authorList>
    </citation>
    <scope>NUCLEOTIDE SEQUENCE [LARGE SCALE GENOMIC DNA]</scope>
    <source>
        <strain evidence="2">SK</strain>
    </source>
</reference>
<keyword evidence="2" id="KW-1185">Reference proteome</keyword>
<accession>A0A0L8V4D1</accession>
<comment type="caution">
    <text evidence="1">The sequence shown here is derived from an EMBL/GenBank/DDBJ whole genome shotgun (WGS) entry which is preliminary data.</text>
</comment>
<organism evidence="1 2">
    <name type="scientific">Sunxiuqinia dokdonensis</name>
    <dbReference type="NCBI Taxonomy" id="1409788"/>
    <lineage>
        <taxon>Bacteria</taxon>
        <taxon>Pseudomonadati</taxon>
        <taxon>Bacteroidota</taxon>
        <taxon>Bacteroidia</taxon>
        <taxon>Marinilabiliales</taxon>
        <taxon>Prolixibacteraceae</taxon>
        <taxon>Sunxiuqinia</taxon>
    </lineage>
</organism>
<dbReference type="EMBL" id="LGIA01000196">
    <property type="protein sequence ID" value="KOH43203.1"/>
    <property type="molecule type" value="Genomic_DNA"/>
</dbReference>
<dbReference type="AlphaFoldDB" id="A0A0L8V4D1"/>
<name>A0A0L8V4D1_9BACT</name>
<dbReference type="Proteomes" id="UP000036958">
    <property type="component" value="Unassembled WGS sequence"/>
</dbReference>
<protein>
    <submittedName>
        <fullName evidence="1">Uncharacterized protein</fullName>
    </submittedName>
</protein>
<proteinExistence type="predicted"/>
<evidence type="ECO:0000313" key="2">
    <source>
        <dbReference type="Proteomes" id="UP000036958"/>
    </source>
</evidence>
<evidence type="ECO:0000313" key="1">
    <source>
        <dbReference type="EMBL" id="KOH43203.1"/>
    </source>
</evidence>
<dbReference type="STRING" id="1409788.NC99_39830"/>
<gene>
    <name evidence="1" type="ORF">NC99_39830</name>
</gene>
<sequence>MIIPLKQAEAMVENLISMLIFRFFADRKNKHGNSKRQHMV</sequence>